<dbReference type="InterPro" id="IPR003583">
    <property type="entry name" value="Hlx-hairpin-Hlx_DNA-bd_motif"/>
</dbReference>
<reference evidence="2 3" key="1">
    <citation type="submission" date="2019-03" db="EMBL/GenBank/DDBJ databases">
        <title>New insights into Acidothiobacillus thiooxidans sulfur metabolism through coupled gene expression, solution geochemistry, microscopy and spectroscopy analyses.</title>
        <authorList>
            <person name="Camacho D."/>
            <person name="Frazao R."/>
            <person name="Fouillen A."/>
            <person name="Nanci A."/>
            <person name="Lang B.F."/>
            <person name="Apte S.C."/>
            <person name="Baron C."/>
            <person name="Warren L.A."/>
        </authorList>
    </citation>
    <scope>NUCLEOTIDE SEQUENCE [LARGE SCALE GENOMIC DNA]</scope>
    <source>
        <strain evidence="2 3">ATCC 19377</strain>
    </source>
</reference>
<dbReference type="NCBIfam" id="TIGR00426">
    <property type="entry name" value="competence protein ComEA helix-hairpin-helix repeat region"/>
    <property type="match status" value="1"/>
</dbReference>
<evidence type="ECO:0000313" key="3">
    <source>
        <dbReference type="Proteomes" id="UP000315403"/>
    </source>
</evidence>
<dbReference type="GO" id="GO:0003677">
    <property type="term" value="F:DNA binding"/>
    <property type="evidence" value="ECO:0007669"/>
    <property type="project" value="InterPro"/>
</dbReference>
<evidence type="ECO:0000313" key="2">
    <source>
        <dbReference type="EMBL" id="TQN49718.1"/>
    </source>
</evidence>
<dbReference type="GO" id="GO:0006281">
    <property type="term" value="P:DNA repair"/>
    <property type="evidence" value="ECO:0007669"/>
    <property type="project" value="InterPro"/>
</dbReference>
<feature type="domain" description="Helix-hairpin-helix DNA-binding motif class 1" evidence="1">
    <location>
        <begin position="62"/>
        <end position="81"/>
    </location>
</feature>
<dbReference type="SUPFAM" id="SSF47781">
    <property type="entry name" value="RuvA domain 2-like"/>
    <property type="match status" value="1"/>
</dbReference>
<dbReference type="InterPro" id="IPR004509">
    <property type="entry name" value="Competence_ComEA_HhH"/>
</dbReference>
<dbReference type="Proteomes" id="UP000315403">
    <property type="component" value="Unassembled WGS sequence"/>
</dbReference>
<gene>
    <name evidence="2" type="primary">comEA</name>
    <name evidence="2" type="ORF">DLNHIDIE_02503</name>
</gene>
<sequence length="146" mass="15509">MKIWMGMLLGVVLSLFALPLWASVNINTADVAALDSLPGIGPAKAQAIVEYRKAHGSFKTLDDLTRVHGIGSKLLERLRPSLALDGQTTALSSVAGCSAGKAASRKKPIPAGEEHAVRRGSRGYILDGGPDSNAFHYRHFSLQESS</sequence>
<proteinExistence type="predicted"/>
<name>A0A543Q066_ACITH</name>
<protein>
    <submittedName>
        <fullName evidence="2">ComE operon protein 1</fullName>
    </submittedName>
</protein>
<dbReference type="PANTHER" id="PTHR21180:SF32">
    <property type="entry name" value="ENDONUCLEASE_EXONUCLEASE_PHOSPHATASE FAMILY DOMAIN-CONTAINING PROTEIN 1"/>
    <property type="match status" value="1"/>
</dbReference>
<dbReference type="RefSeq" id="WP_142089130.1">
    <property type="nucleotide sequence ID" value="NZ_SZUV01000002.1"/>
</dbReference>
<dbReference type="Pfam" id="PF12836">
    <property type="entry name" value="HHH_3"/>
    <property type="match status" value="1"/>
</dbReference>
<dbReference type="InterPro" id="IPR051675">
    <property type="entry name" value="Endo/Exo/Phosphatase_dom_1"/>
</dbReference>
<dbReference type="SMART" id="SM00278">
    <property type="entry name" value="HhH1"/>
    <property type="match status" value="2"/>
</dbReference>
<organism evidence="2 3">
    <name type="scientific">Acidithiobacillus thiooxidans ATCC 19377</name>
    <dbReference type="NCBI Taxonomy" id="637390"/>
    <lineage>
        <taxon>Bacteria</taxon>
        <taxon>Pseudomonadati</taxon>
        <taxon>Pseudomonadota</taxon>
        <taxon>Acidithiobacillia</taxon>
        <taxon>Acidithiobacillales</taxon>
        <taxon>Acidithiobacillaceae</taxon>
        <taxon>Acidithiobacillus</taxon>
    </lineage>
</organism>
<dbReference type="EMBL" id="SZUV01000002">
    <property type="protein sequence ID" value="TQN49718.1"/>
    <property type="molecule type" value="Genomic_DNA"/>
</dbReference>
<dbReference type="PANTHER" id="PTHR21180">
    <property type="entry name" value="ENDONUCLEASE/EXONUCLEASE/PHOSPHATASE FAMILY DOMAIN-CONTAINING PROTEIN 1"/>
    <property type="match status" value="1"/>
</dbReference>
<dbReference type="GO" id="GO:0015628">
    <property type="term" value="P:protein secretion by the type II secretion system"/>
    <property type="evidence" value="ECO:0007669"/>
    <property type="project" value="TreeGrafter"/>
</dbReference>
<dbReference type="GO" id="GO:0015627">
    <property type="term" value="C:type II protein secretion system complex"/>
    <property type="evidence" value="ECO:0007669"/>
    <property type="project" value="TreeGrafter"/>
</dbReference>
<dbReference type="Gene3D" id="1.10.150.280">
    <property type="entry name" value="AF1531-like domain"/>
    <property type="match status" value="1"/>
</dbReference>
<accession>A0A543Q066</accession>
<dbReference type="InterPro" id="IPR010994">
    <property type="entry name" value="RuvA_2-like"/>
</dbReference>
<comment type="caution">
    <text evidence="2">The sequence shown here is derived from an EMBL/GenBank/DDBJ whole genome shotgun (WGS) entry which is preliminary data.</text>
</comment>
<feature type="domain" description="Helix-hairpin-helix DNA-binding motif class 1" evidence="1">
    <location>
        <begin position="32"/>
        <end position="51"/>
    </location>
</feature>
<dbReference type="AlphaFoldDB" id="A0A543Q066"/>
<evidence type="ECO:0000259" key="1">
    <source>
        <dbReference type="SMART" id="SM00278"/>
    </source>
</evidence>